<evidence type="ECO:0000313" key="7">
    <source>
        <dbReference type="EMBL" id="KOY12834.1"/>
    </source>
</evidence>
<evidence type="ECO:0000259" key="5">
    <source>
        <dbReference type="PROSITE" id="PS51898"/>
    </source>
</evidence>
<evidence type="ECO:0000259" key="6">
    <source>
        <dbReference type="PROSITE" id="PS51900"/>
    </source>
</evidence>
<evidence type="ECO:0000313" key="8">
    <source>
        <dbReference type="Proteomes" id="UP000037688"/>
    </source>
</evidence>
<feature type="domain" description="Core-binding (CB)" evidence="6">
    <location>
        <begin position="1"/>
        <end position="86"/>
    </location>
</feature>
<dbReference type="GO" id="GO:0015074">
    <property type="term" value="P:DNA integration"/>
    <property type="evidence" value="ECO:0007669"/>
    <property type="project" value="UniProtKB-KW"/>
</dbReference>
<dbReference type="InterPro" id="IPR011010">
    <property type="entry name" value="DNA_brk_join_enz"/>
</dbReference>
<name>A0A0N0UGQ4_9BACL</name>
<evidence type="ECO:0000256" key="1">
    <source>
        <dbReference type="ARBA" id="ARBA00022908"/>
    </source>
</evidence>
<dbReference type="PANTHER" id="PTHR30349">
    <property type="entry name" value="PHAGE INTEGRASE-RELATED"/>
    <property type="match status" value="1"/>
</dbReference>
<dbReference type="InterPro" id="IPR002104">
    <property type="entry name" value="Integrase_catalytic"/>
</dbReference>
<dbReference type="Gene3D" id="1.10.150.130">
    <property type="match status" value="1"/>
</dbReference>
<evidence type="ECO:0000256" key="4">
    <source>
        <dbReference type="PROSITE-ProRule" id="PRU01248"/>
    </source>
</evidence>
<dbReference type="Gene3D" id="1.10.443.10">
    <property type="entry name" value="Intergrase catalytic core"/>
    <property type="match status" value="1"/>
</dbReference>
<reference evidence="7 8" key="1">
    <citation type="submission" date="2015-08" db="EMBL/GenBank/DDBJ databases">
        <title>Draft genome sequence of cellulolytic and xylanolytic Paenibacillus sp. A59, isolated from a decaying forest soil from Patagonia, Argentina.</title>
        <authorList>
            <person name="Ghio S."/>
            <person name="Caceres A.M."/>
            <person name="Talia P."/>
            <person name="Grasso D."/>
            <person name="Campos E."/>
        </authorList>
    </citation>
    <scope>NUCLEOTIDE SEQUENCE [LARGE SCALE GENOMIC DNA]</scope>
    <source>
        <strain evidence="7 8">A59</strain>
    </source>
</reference>
<sequence length="296" mass="33347">MKQTIHAYALYLEEDKGMSSSTLESYLRDVDKFIEFADKEYGIREAEQVRRTHVILFIGQLKQAGRANATIARSVVSLRSYFHFLMRRGEILQDPTFDVEAPKADKTPPQVLTIQEIELLLASPDTRSPQGVRDRAMLELLYATGIRVSELIALDVRDVQPGMRFIRCGGAGKERILPIGAPAAQWASVYVNEYRNLLIKNETDEQALFVNVSGRRLTRQGFWKLLKKAAVDAGISGEITPHTLRHSFAAHLIASGADTRAVQDMLGHVEQPGQQYGHHGRKTMKEIYESHHPRAK</sequence>
<dbReference type="InterPro" id="IPR044068">
    <property type="entry name" value="CB"/>
</dbReference>
<keyword evidence="3" id="KW-0233">DNA recombination</keyword>
<dbReference type="PROSITE" id="PS51898">
    <property type="entry name" value="TYR_RECOMBINASE"/>
    <property type="match status" value="1"/>
</dbReference>
<dbReference type="OrthoDB" id="9801717at2"/>
<dbReference type="Pfam" id="PF02899">
    <property type="entry name" value="Phage_int_SAM_1"/>
    <property type="match status" value="1"/>
</dbReference>
<dbReference type="GO" id="GO:0003677">
    <property type="term" value="F:DNA binding"/>
    <property type="evidence" value="ECO:0007669"/>
    <property type="project" value="UniProtKB-UniRule"/>
</dbReference>
<dbReference type="Pfam" id="PF00589">
    <property type="entry name" value="Phage_integrase"/>
    <property type="match status" value="1"/>
</dbReference>
<dbReference type="InterPro" id="IPR004107">
    <property type="entry name" value="Integrase_SAM-like_N"/>
</dbReference>
<dbReference type="NCBIfam" id="NF001399">
    <property type="entry name" value="PRK00283.1"/>
    <property type="match status" value="1"/>
</dbReference>
<dbReference type="PANTHER" id="PTHR30349:SF81">
    <property type="entry name" value="TYROSINE RECOMBINASE XERC"/>
    <property type="match status" value="1"/>
</dbReference>
<dbReference type="PROSITE" id="PS51900">
    <property type="entry name" value="CB"/>
    <property type="match status" value="1"/>
</dbReference>
<keyword evidence="8" id="KW-1185">Reference proteome</keyword>
<evidence type="ECO:0000256" key="2">
    <source>
        <dbReference type="ARBA" id="ARBA00023125"/>
    </source>
</evidence>
<dbReference type="InterPro" id="IPR010998">
    <property type="entry name" value="Integrase_recombinase_N"/>
</dbReference>
<dbReference type="AlphaFoldDB" id="A0A0N0UGQ4"/>
<protein>
    <submittedName>
        <fullName evidence="7">Recombinase XerD</fullName>
    </submittedName>
</protein>
<comment type="caution">
    <text evidence="7">The sequence shown here is derived from an EMBL/GenBank/DDBJ whole genome shotgun (WGS) entry which is preliminary data.</text>
</comment>
<gene>
    <name evidence="7" type="ORF">AMS66_31105</name>
</gene>
<proteinExistence type="predicted"/>
<keyword evidence="2 4" id="KW-0238">DNA-binding</keyword>
<dbReference type="GO" id="GO:0006310">
    <property type="term" value="P:DNA recombination"/>
    <property type="evidence" value="ECO:0007669"/>
    <property type="project" value="UniProtKB-KW"/>
</dbReference>
<dbReference type="RefSeq" id="WP_053784442.1">
    <property type="nucleotide sequence ID" value="NZ_LITU01000083.1"/>
</dbReference>
<dbReference type="EMBL" id="LITU01000083">
    <property type="protein sequence ID" value="KOY12834.1"/>
    <property type="molecule type" value="Genomic_DNA"/>
</dbReference>
<dbReference type="CDD" id="cd00798">
    <property type="entry name" value="INT_XerDC_C"/>
    <property type="match status" value="1"/>
</dbReference>
<accession>A0A0N0UGQ4</accession>
<keyword evidence="1" id="KW-0229">DNA integration</keyword>
<dbReference type="InterPro" id="IPR050090">
    <property type="entry name" value="Tyrosine_recombinase_XerCD"/>
</dbReference>
<dbReference type="InterPro" id="IPR013762">
    <property type="entry name" value="Integrase-like_cat_sf"/>
</dbReference>
<evidence type="ECO:0000256" key="3">
    <source>
        <dbReference type="ARBA" id="ARBA00023172"/>
    </source>
</evidence>
<dbReference type="PATRIC" id="fig|1705561.3.peg.6586"/>
<dbReference type="Proteomes" id="UP000037688">
    <property type="component" value="Unassembled WGS sequence"/>
</dbReference>
<dbReference type="SUPFAM" id="SSF56349">
    <property type="entry name" value="DNA breaking-rejoining enzymes"/>
    <property type="match status" value="1"/>
</dbReference>
<organism evidence="7 8">
    <name type="scientific">Paenibacillus xylanivorans</name>
    <dbReference type="NCBI Taxonomy" id="1705561"/>
    <lineage>
        <taxon>Bacteria</taxon>
        <taxon>Bacillati</taxon>
        <taxon>Bacillota</taxon>
        <taxon>Bacilli</taxon>
        <taxon>Bacillales</taxon>
        <taxon>Paenibacillaceae</taxon>
        <taxon>Paenibacillus</taxon>
    </lineage>
</organism>
<feature type="domain" description="Tyr recombinase" evidence="5">
    <location>
        <begin position="107"/>
        <end position="296"/>
    </location>
</feature>